<organism evidence="1 2">
    <name type="scientific">Azorhizophilus paspali</name>
    <name type="common">Azotobacter paspali</name>
    <dbReference type="NCBI Taxonomy" id="69963"/>
    <lineage>
        <taxon>Bacteria</taxon>
        <taxon>Pseudomonadati</taxon>
        <taxon>Pseudomonadota</taxon>
        <taxon>Gammaproteobacteria</taxon>
        <taxon>Pseudomonadales</taxon>
        <taxon>Pseudomonadaceae</taxon>
        <taxon>Azorhizophilus</taxon>
    </lineage>
</organism>
<gene>
    <name evidence="1" type="ORF">ACFFGX_02265</name>
</gene>
<dbReference type="RefSeq" id="WP_376942475.1">
    <property type="nucleotide sequence ID" value="NZ_JBHLSS010000014.1"/>
</dbReference>
<keyword evidence="2" id="KW-1185">Reference proteome</keyword>
<evidence type="ECO:0000313" key="1">
    <source>
        <dbReference type="EMBL" id="MFC0708470.1"/>
    </source>
</evidence>
<dbReference type="EMBL" id="JBHLSS010000014">
    <property type="protein sequence ID" value="MFC0708470.1"/>
    <property type="molecule type" value="Genomic_DNA"/>
</dbReference>
<reference evidence="1 2" key="1">
    <citation type="submission" date="2024-09" db="EMBL/GenBank/DDBJ databases">
        <authorList>
            <person name="Sun Q."/>
            <person name="Mori K."/>
        </authorList>
    </citation>
    <scope>NUCLEOTIDE SEQUENCE [LARGE SCALE GENOMIC DNA]</scope>
    <source>
        <strain evidence="1 2">NCAIM B.01794</strain>
    </source>
</reference>
<evidence type="ECO:0000313" key="2">
    <source>
        <dbReference type="Proteomes" id="UP001589891"/>
    </source>
</evidence>
<evidence type="ECO:0008006" key="3">
    <source>
        <dbReference type="Google" id="ProtNLM"/>
    </source>
</evidence>
<proteinExistence type="predicted"/>
<comment type="caution">
    <text evidence="1">The sequence shown here is derived from an EMBL/GenBank/DDBJ whole genome shotgun (WGS) entry which is preliminary data.</text>
</comment>
<accession>A0ABV6SG25</accession>
<sequence length="95" mass="10880">MSLGVSLVEHGQISPWHMSLASLNLFLDTACDPALPWHWRNLCLDHAWRPLHVLQQLVSDRMQQRTLDTVRNRLATLRLQPSLSPSELAEGNPYE</sequence>
<protein>
    <recommendedName>
        <fullName evidence="3">FagA protein</fullName>
    </recommendedName>
</protein>
<name>A0ABV6SG25_AZOPA</name>
<dbReference type="Proteomes" id="UP001589891">
    <property type="component" value="Unassembled WGS sequence"/>
</dbReference>